<evidence type="ECO:0000256" key="5">
    <source>
        <dbReference type="ARBA" id="ARBA00023002"/>
    </source>
</evidence>
<dbReference type="SUPFAM" id="SSF50129">
    <property type="entry name" value="GroES-like"/>
    <property type="match status" value="1"/>
</dbReference>
<accession>A0A939E8C6</accession>
<dbReference type="Gene3D" id="3.40.50.720">
    <property type="entry name" value="NAD(P)-binding Rossmann-like Domain"/>
    <property type="match status" value="1"/>
</dbReference>
<evidence type="ECO:0000256" key="2">
    <source>
        <dbReference type="ARBA" id="ARBA00008072"/>
    </source>
</evidence>
<dbReference type="SUPFAM" id="SSF51735">
    <property type="entry name" value="NAD(P)-binding Rossmann-fold domains"/>
    <property type="match status" value="1"/>
</dbReference>
<dbReference type="PANTHER" id="PTHR43350:SF19">
    <property type="entry name" value="D-GULOSIDE 3-DEHYDROGENASE"/>
    <property type="match status" value="1"/>
</dbReference>
<dbReference type="InterPro" id="IPR036291">
    <property type="entry name" value="NAD(P)-bd_dom_sf"/>
</dbReference>
<dbReference type="InterPro" id="IPR011032">
    <property type="entry name" value="GroES-like_sf"/>
</dbReference>
<dbReference type="GO" id="GO:0046872">
    <property type="term" value="F:metal ion binding"/>
    <property type="evidence" value="ECO:0007669"/>
    <property type="project" value="UniProtKB-KW"/>
</dbReference>
<proteinExistence type="inferred from homology"/>
<evidence type="ECO:0000313" key="7">
    <source>
        <dbReference type="Proteomes" id="UP000664096"/>
    </source>
</evidence>
<keyword evidence="3" id="KW-0479">Metal-binding</keyword>
<dbReference type="Proteomes" id="UP000664096">
    <property type="component" value="Unassembled WGS sequence"/>
</dbReference>
<comment type="caution">
    <text evidence="6">The sequence shown here is derived from an EMBL/GenBank/DDBJ whole genome shotgun (WGS) entry which is preliminary data.</text>
</comment>
<dbReference type="PANTHER" id="PTHR43350">
    <property type="entry name" value="NAD-DEPENDENT ALCOHOL DEHYDROGENASE"/>
    <property type="match status" value="1"/>
</dbReference>
<evidence type="ECO:0000256" key="4">
    <source>
        <dbReference type="ARBA" id="ARBA00022833"/>
    </source>
</evidence>
<dbReference type="CDD" id="cd08255">
    <property type="entry name" value="2-desacetyl-2-hydroxyethyl_bacteriochlorophyllide_like"/>
    <property type="match status" value="1"/>
</dbReference>
<evidence type="ECO:0000256" key="3">
    <source>
        <dbReference type="ARBA" id="ARBA00022723"/>
    </source>
</evidence>
<sequence>MTVTAGTGRTRSLWYTGDLSCAIQTTEFARPQTGEVMVQTLFSGISRGTEGLVFRGEVPECEWQRMRAPFQSGDFPFPVKYGYANVGKVVEGDAALMGQTVFSLYPHQGVFTLPSGSCVPVPADVLPERAVLTANMETALNAIWDGKPSPGDHICVVGGGVVGLLTAYVANGLPGSTVTVVDTNAARAPVARALGLGFSLPEDAPGDQDLVFHTSATPGGLGTALTCAGDGAAIVEMSWYGAREVPVPLGQDFHSRRLKLISSQVGTIPAERQARWTYRRRMETALSLLSDPVLDRLISHRIPFDSLPEQLPDILNKASDVLAALVVYDGESKPTTP</sequence>
<dbReference type="GO" id="GO:0016491">
    <property type="term" value="F:oxidoreductase activity"/>
    <property type="evidence" value="ECO:0007669"/>
    <property type="project" value="UniProtKB-KW"/>
</dbReference>
<dbReference type="RefSeq" id="WP_207137935.1">
    <property type="nucleotide sequence ID" value="NZ_JAEKJZ010000001.1"/>
</dbReference>
<comment type="cofactor">
    <cofactor evidence="1">
        <name>Zn(2+)</name>
        <dbReference type="ChEBI" id="CHEBI:29105"/>
    </cofactor>
</comment>
<evidence type="ECO:0000313" key="6">
    <source>
        <dbReference type="EMBL" id="MBN9668746.1"/>
    </source>
</evidence>
<dbReference type="EMBL" id="JAEKJZ010000001">
    <property type="protein sequence ID" value="MBN9668746.1"/>
    <property type="molecule type" value="Genomic_DNA"/>
</dbReference>
<gene>
    <name evidence="6" type="ORF">JF539_00260</name>
</gene>
<reference evidence="6" key="1">
    <citation type="submission" date="2020-12" db="EMBL/GenBank/DDBJ databases">
        <title>Oil enriched cultivation method for isolating marine PHA-producing bacteria.</title>
        <authorList>
            <person name="Zheng W."/>
            <person name="Yu S."/>
            <person name="Huang Y."/>
        </authorList>
    </citation>
    <scope>NUCLEOTIDE SEQUENCE</scope>
    <source>
        <strain evidence="6">SY-2-12</strain>
    </source>
</reference>
<dbReference type="AlphaFoldDB" id="A0A939E8C6"/>
<keyword evidence="4" id="KW-0862">Zinc</keyword>
<keyword evidence="5" id="KW-0560">Oxidoreductase</keyword>
<organism evidence="6 7">
    <name type="scientific">Roseibium aggregatum</name>
    <dbReference type="NCBI Taxonomy" id="187304"/>
    <lineage>
        <taxon>Bacteria</taxon>
        <taxon>Pseudomonadati</taxon>
        <taxon>Pseudomonadota</taxon>
        <taxon>Alphaproteobacteria</taxon>
        <taxon>Hyphomicrobiales</taxon>
        <taxon>Stappiaceae</taxon>
        <taxon>Roseibium</taxon>
    </lineage>
</organism>
<name>A0A939E8C6_9HYPH</name>
<protein>
    <submittedName>
        <fullName evidence="6">Zinc-binding alcohol dehydrogenase</fullName>
    </submittedName>
</protein>
<evidence type="ECO:0000256" key="1">
    <source>
        <dbReference type="ARBA" id="ARBA00001947"/>
    </source>
</evidence>
<comment type="similarity">
    <text evidence="2">Belongs to the zinc-containing alcohol dehydrogenase family.</text>
</comment>
<dbReference type="Gene3D" id="3.90.180.10">
    <property type="entry name" value="Medium-chain alcohol dehydrogenases, catalytic domain"/>
    <property type="match status" value="1"/>
</dbReference>